<accession>A0A239LG86</accession>
<protein>
    <submittedName>
        <fullName evidence="3">Uncharacterized protein</fullName>
    </submittedName>
</protein>
<sequence>MKNLILFVFATLVSLLSFSQNTTGMIRPAESFRNPFDFNLFYMPREKVVEFKNLETKAEFDSLRIVLYQEKLKTYEERIFLADSATQLRKMEADFWNSKLLANDAMLEEERKTNVHLRADIQRIRQSRIYYFLGGIIATSVVVGALK</sequence>
<feature type="transmembrane region" description="Helical" evidence="1">
    <location>
        <begin position="129"/>
        <end position="146"/>
    </location>
</feature>
<evidence type="ECO:0000256" key="1">
    <source>
        <dbReference type="SAM" id="Phobius"/>
    </source>
</evidence>
<feature type="chain" id="PRO_5012444330" evidence="2">
    <location>
        <begin position="20"/>
        <end position="147"/>
    </location>
</feature>
<reference evidence="3 4" key="1">
    <citation type="submission" date="2017-06" db="EMBL/GenBank/DDBJ databases">
        <authorList>
            <person name="Kim H.J."/>
            <person name="Triplett B.A."/>
        </authorList>
    </citation>
    <scope>NUCLEOTIDE SEQUENCE [LARGE SCALE GENOMIC DNA]</scope>
    <source>
        <strain evidence="3 4">DSM 19307</strain>
    </source>
</reference>
<evidence type="ECO:0000313" key="3">
    <source>
        <dbReference type="EMBL" id="SNT28952.1"/>
    </source>
</evidence>
<evidence type="ECO:0000313" key="4">
    <source>
        <dbReference type="Proteomes" id="UP000198393"/>
    </source>
</evidence>
<keyword evidence="1" id="KW-0472">Membrane</keyword>
<keyword evidence="4" id="KW-1185">Reference proteome</keyword>
<organism evidence="3 4">
    <name type="scientific">Ekhidna lutea</name>
    <dbReference type="NCBI Taxonomy" id="447679"/>
    <lineage>
        <taxon>Bacteria</taxon>
        <taxon>Pseudomonadati</taxon>
        <taxon>Bacteroidota</taxon>
        <taxon>Cytophagia</taxon>
        <taxon>Cytophagales</taxon>
        <taxon>Reichenbachiellaceae</taxon>
        <taxon>Ekhidna</taxon>
    </lineage>
</organism>
<dbReference type="Proteomes" id="UP000198393">
    <property type="component" value="Unassembled WGS sequence"/>
</dbReference>
<name>A0A239LG86_EKHLU</name>
<dbReference type="EMBL" id="FZPD01000005">
    <property type="protein sequence ID" value="SNT28952.1"/>
    <property type="molecule type" value="Genomic_DNA"/>
</dbReference>
<evidence type="ECO:0000256" key="2">
    <source>
        <dbReference type="SAM" id="SignalP"/>
    </source>
</evidence>
<dbReference type="RefSeq" id="WP_089357883.1">
    <property type="nucleotide sequence ID" value="NZ_FZPD01000005.1"/>
</dbReference>
<dbReference type="AlphaFoldDB" id="A0A239LG86"/>
<feature type="signal peptide" evidence="2">
    <location>
        <begin position="1"/>
        <end position="19"/>
    </location>
</feature>
<keyword evidence="1" id="KW-0812">Transmembrane</keyword>
<proteinExistence type="predicted"/>
<gene>
    <name evidence="3" type="ORF">SAMN05421640_3213</name>
</gene>
<keyword evidence="2" id="KW-0732">Signal</keyword>
<keyword evidence="1" id="KW-1133">Transmembrane helix</keyword>